<name>A0ABU5QBC4_9BACT</name>
<organism evidence="3 4">
    <name type="scientific">Arcicella rigui</name>
    <dbReference type="NCBI Taxonomy" id="797020"/>
    <lineage>
        <taxon>Bacteria</taxon>
        <taxon>Pseudomonadati</taxon>
        <taxon>Bacteroidota</taxon>
        <taxon>Cytophagia</taxon>
        <taxon>Cytophagales</taxon>
        <taxon>Flectobacillaceae</taxon>
        <taxon>Arcicella</taxon>
    </lineage>
</organism>
<keyword evidence="1" id="KW-0812">Transmembrane</keyword>
<accession>A0ABU5QBC4</accession>
<protein>
    <submittedName>
        <fullName evidence="3">GNVR domain-containing protein</fullName>
    </submittedName>
</protein>
<feature type="transmembrane region" description="Helical" evidence="1">
    <location>
        <begin position="323"/>
        <end position="342"/>
    </location>
</feature>
<evidence type="ECO:0000313" key="4">
    <source>
        <dbReference type="Proteomes" id="UP001302949"/>
    </source>
</evidence>
<evidence type="ECO:0000313" key="3">
    <source>
        <dbReference type="EMBL" id="MEA5140126.1"/>
    </source>
</evidence>
<keyword evidence="4" id="KW-1185">Reference proteome</keyword>
<dbReference type="PANTHER" id="PTHR32309:SF13">
    <property type="entry name" value="FERRIC ENTEROBACTIN TRANSPORT PROTEIN FEPE"/>
    <property type="match status" value="1"/>
</dbReference>
<proteinExistence type="predicted"/>
<comment type="caution">
    <text evidence="3">The sequence shown here is derived from an EMBL/GenBank/DDBJ whole genome shotgun (WGS) entry which is preliminary data.</text>
</comment>
<reference evidence="3 4" key="1">
    <citation type="submission" date="2023-12" db="EMBL/GenBank/DDBJ databases">
        <title>Novel species of the genus Arcicella isolated from rivers.</title>
        <authorList>
            <person name="Lu H."/>
        </authorList>
    </citation>
    <scope>NUCLEOTIDE SEQUENCE [LARGE SCALE GENOMIC DNA]</scope>
    <source>
        <strain evidence="3 4">KCTC 23307</strain>
    </source>
</reference>
<feature type="domain" description="Tyrosine-protein kinase G-rich" evidence="2">
    <location>
        <begin position="271"/>
        <end position="344"/>
    </location>
</feature>
<evidence type="ECO:0000259" key="2">
    <source>
        <dbReference type="Pfam" id="PF13807"/>
    </source>
</evidence>
<evidence type="ECO:0000256" key="1">
    <source>
        <dbReference type="SAM" id="Phobius"/>
    </source>
</evidence>
<dbReference type="Proteomes" id="UP001302949">
    <property type="component" value="Unassembled WGS sequence"/>
</dbReference>
<dbReference type="EMBL" id="JAYFUM010000015">
    <property type="protein sequence ID" value="MEA5140126.1"/>
    <property type="molecule type" value="Genomic_DNA"/>
</dbReference>
<dbReference type="InterPro" id="IPR050445">
    <property type="entry name" value="Bact_polysacc_biosynth/exp"/>
</dbReference>
<gene>
    <name evidence="3" type="ORF">VB248_13330</name>
</gene>
<dbReference type="PANTHER" id="PTHR32309">
    <property type="entry name" value="TYROSINE-PROTEIN KINASE"/>
    <property type="match status" value="1"/>
</dbReference>
<dbReference type="InterPro" id="IPR032807">
    <property type="entry name" value="GNVR"/>
</dbReference>
<keyword evidence="1" id="KW-0472">Membrane</keyword>
<dbReference type="Pfam" id="PF13807">
    <property type="entry name" value="GNVR"/>
    <property type="match status" value="1"/>
</dbReference>
<dbReference type="RefSeq" id="WP_323297284.1">
    <property type="nucleotide sequence ID" value="NZ_JAYFUM010000015.1"/>
</dbReference>
<keyword evidence="1" id="KW-1133">Transmembrane helix</keyword>
<sequence>MKPNPIFDQHKLRQICHLLILKKRKILLSTLLFTSLGIWVALNIPNEYTSLVQILPELEIKEGTESMSNFKSLAGLAGVDLSSFGSTEAVRPDLYPNILQSTPFLMALLRLKVYSSEHQKEMFLAEYLKESRKKELLTKLFGEAKKHDLPMLHSPTIVPEIIRLNKEEDSQIKELHKRVVTALDKKTGVITMSVKMQDPLIAATLARFTQEYLMKYVIQYRTEKTQKDIDFLSSRIEKARKRYDKALFAYSHYQDMNRNLFLNIAKDEGKKLQHEVELAYNLYTQLATQLEETKIRIHRETPVFKVLEPAQVPVRKSSPSRGIIILGFALLGLFLSTATILFRNIHFFK</sequence>